<feature type="transmembrane region" description="Helical" evidence="7">
    <location>
        <begin position="18"/>
        <end position="40"/>
    </location>
</feature>
<keyword evidence="10" id="KW-1185">Reference proteome</keyword>
<comment type="caution">
    <text evidence="9">The sequence shown here is derived from an EMBL/GenBank/DDBJ whole genome shotgun (WGS) entry which is preliminary data.</text>
</comment>
<feature type="transmembrane region" description="Helical" evidence="7">
    <location>
        <begin position="283"/>
        <end position="303"/>
    </location>
</feature>
<evidence type="ECO:0000256" key="6">
    <source>
        <dbReference type="ARBA" id="ARBA00023136"/>
    </source>
</evidence>
<evidence type="ECO:0000313" key="9">
    <source>
        <dbReference type="EMBL" id="SFQ73440.1"/>
    </source>
</evidence>
<dbReference type="Proteomes" id="UP000182762">
    <property type="component" value="Unassembled WGS sequence"/>
</dbReference>
<feature type="domain" description="EamA" evidence="8">
    <location>
        <begin position="19"/>
        <end position="149"/>
    </location>
</feature>
<keyword evidence="5 7" id="KW-1133">Transmembrane helix</keyword>
<protein>
    <submittedName>
        <fullName evidence="9">Threonine/homoserine efflux transporter RhtA</fullName>
    </submittedName>
</protein>
<dbReference type="Pfam" id="PF00892">
    <property type="entry name" value="EamA"/>
    <property type="match status" value="2"/>
</dbReference>
<evidence type="ECO:0000313" key="10">
    <source>
        <dbReference type="Proteomes" id="UP000182762"/>
    </source>
</evidence>
<dbReference type="RefSeq" id="WP_206765086.1">
    <property type="nucleotide sequence ID" value="NZ_FOXX01000007.1"/>
</dbReference>
<evidence type="ECO:0000256" key="2">
    <source>
        <dbReference type="ARBA" id="ARBA00007362"/>
    </source>
</evidence>
<reference evidence="9 10" key="1">
    <citation type="submission" date="2016-10" db="EMBL/GenBank/DDBJ databases">
        <authorList>
            <person name="Varghese N."/>
            <person name="Submissions S."/>
        </authorList>
    </citation>
    <scope>NUCLEOTIDE SEQUENCE [LARGE SCALE GENOMIC DNA]</scope>
    <source>
        <strain evidence="9 10">DSM 13796</strain>
    </source>
</reference>
<dbReference type="GeneID" id="93711741"/>
<evidence type="ECO:0000256" key="1">
    <source>
        <dbReference type="ARBA" id="ARBA00004651"/>
    </source>
</evidence>
<feature type="transmembrane region" description="Helical" evidence="7">
    <location>
        <begin position="78"/>
        <end position="96"/>
    </location>
</feature>
<dbReference type="PANTHER" id="PTHR32322">
    <property type="entry name" value="INNER MEMBRANE TRANSPORTER"/>
    <property type="match status" value="1"/>
</dbReference>
<feature type="transmembrane region" description="Helical" evidence="7">
    <location>
        <begin position="134"/>
        <end position="153"/>
    </location>
</feature>
<keyword evidence="6 7" id="KW-0472">Membrane</keyword>
<dbReference type="InterPro" id="IPR000620">
    <property type="entry name" value="EamA_dom"/>
</dbReference>
<name>A0A1I6AXL5_9BACI</name>
<feature type="domain" description="EamA" evidence="8">
    <location>
        <begin position="162"/>
        <end position="297"/>
    </location>
</feature>
<feature type="transmembrane region" description="Helical" evidence="7">
    <location>
        <begin position="46"/>
        <end position="66"/>
    </location>
</feature>
<evidence type="ECO:0000256" key="3">
    <source>
        <dbReference type="ARBA" id="ARBA00022475"/>
    </source>
</evidence>
<comment type="similarity">
    <text evidence="2">Belongs to the EamA transporter family.</text>
</comment>
<keyword evidence="3" id="KW-1003">Cell membrane</keyword>
<dbReference type="EMBL" id="FOXX01000007">
    <property type="protein sequence ID" value="SFQ73440.1"/>
    <property type="molecule type" value="Genomic_DNA"/>
</dbReference>
<accession>A0A1I6AXL5</accession>
<evidence type="ECO:0000256" key="4">
    <source>
        <dbReference type="ARBA" id="ARBA00022692"/>
    </source>
</evidence>
<gene>
    <name evidence="9" type="ORF">SAMN02745910_03123</name>
</gene>
<evidence type="ECO:0000256" key="7">
    <source>
        <dbReference type="SAM" id="Phobius"/>
    </source>
</evidence>
<comment type="subcellular location">
    <subcellularLocation>
        <location evidence="1">Cell membrane</location>
        <topology evidence="1">Multi-pass membrane protein</topology>
    </subcellularLocation>
</comment>
<feature type="transmembrane region" description="Helical" evidence="7">
    <location>
        <begin position="225"/>
        <end position="246"/>
    </location>
</feature>
<evidence type="ECO:0000256" key="5">
    <source>
        <dbReference type="ARBA" id="ARBA00022989"/>
    </source>
</evidence>
<sequence>MGYVNKGKSGEKVKKTTVYALLVAVMAMWGLNIIWLKLLVNEFAPVTMTAFRIFVAGVAVLLFLSVKGVVRKLTFREFSFICVVSLFNIVGHHYFLSVGLTNTTAMNGGLILGLVPILTAIASLFLLKVKFSVMKVVGILFAFFGVSFALVAGHGRAISTSYGDVQIFLAAVSQAISFVLIKKASTNIDARLMTGWLMIVGSAGLFFVSLAVEPQGLATMKTDNYLIWLVFIGSALLATAFGHMTYNYAMQHIGASESAVFINLNPFFALISSYLFLGESLYIAQFVGFLLIVFGVLAGSGAVEQWRRAKVTYKM</sequence>
<dbReference type="InterPro" id="IPR050638">
    <property type="entry name" value="AA-Vitamin_Transporters"/>
</dbReference>
<feature type="transmembrane region" description="Helical" evidence="7">
    <location>
        <begin position="258"/>
        <end position="277"/>
    </location>
</feature>
<dbReference type="InterPro" id="IPR037185">
    <property type="entry name" value="EmrE-like"/>
</dbReference>
<feature type="transmembrane region" description="Helical" evidence="7">
    <location>
        <begin position="165"/>
        <end position="181"/>
    </location>
</feature>
<keyword evidence="4 7" id="KW-0812">Transmembrane</keyword>
<evidence type="ECO:0000259" key="8">
    <source>
        <dbReference type="Pfam" id="PF00892"/>
    </source>
</evidence>
<feature type="transmembrane region" description="Helical" evidence="7">
    <location>
        <begin position="193"/>
        <end position="213"/>
    </location>
</feature>
<organism evidence="9 10">
    <name type="scientific">Priestia endophytica DSM 13796</name>
    <dbReference type="NCBI Taxonomy" id="1121089"/>
    <lineage>
        <taxon>Bacteria</taxon>
        <taxon>Bacillati</taxon>
        <taxon>Bacillota</taxon>
        <taxon>Bacilli</taxon>
        <taxon>Bacillales</taxon>
        <taxon>Bacillaceae</taxon>
        <taxon>Priestia</taxon>
    </lineage>
</organism>
<dbReference type="PANTHER" id="PTHR32322:SF18">
    <property type="entry name" value="S-ADENOSYLMETHIONINE_S-ADENOSYLHOMOCYSTEINE TRANSPORTER"/>
    <property type="match status" value="1"/>
</dbReference>
<proteinExistence type="inferred from homology"/>
<feature type="transmembrane region" description="Helical" evidence="7">
    <location>
        <begin position="108"/>
        <end position="127"/>
    </location>
</feature>
<dbReference type="SUPFAM" id="SSF103481">
    <property type="entry name" value="Multidrug resistance efflux transporter EmrE"/>
    <property type="match status" value="2"/>
</dbReference>